<dbReference type="CDD" id="cd00093">
    <property type="entry name" value="HTH_XRE"/>
    <property type="match status" value="1"/>
</dbReference>
<accession>A0ABS7PA02</accession>
<dbReference type="SUPFAM" id="SSF47413">
    <property type="entry name" value="lambda repressor-like DNA-binding domains"/>
    <property type="match status" value="1"/>
</dbReference>
<sequence>MLTPELNRAARGLLEVSQAELAALAGVGESTVRNYEAGRSVPVDNNLAAIVAALEAKGAVFTPAGGVATVDSVGIGPARSA</sequence>
<evidence type="ECO:0000259" key="1">
    <source>
        <dbReference type="PROSITE" id="PS50943"/>
    </source>
</evidence>
<dbReference type="EMBL" id="JAHWXP010000001">
    <property type="protein sequence ID" value="MBY8335893.1"/>
    <property type="molecule type" value="Genomic_DNA"/>
</dbReference>
<reference evidence="2 3" key="1">
    <citation type="submission" date="2021-07" db="EMBL/GenBank/DDBJ databases">
        <title>Alteriqipengyuania abyssalis NZ-12B nov, sp.nov isolated from deep sea sponge in pacific ocean.</title>
        <authorList>
            <person name="Tareen S."/>
            <person name="Wink J."/>
        </authorList>
    </citation>
    <scope>NUCLEOTIDE SEQUENCE [LARGE SCALE GENOMIC DNA]</scope>
    <source>
        <strain evidence="2 3">NZ-12B</strain>
    </source>
</reference>
<dbReference type="InterPro" id="IPR001387">
    <property type="entry name" value="Cro/C1-type_HTH"/>
</dbReference>
<evidence type="ECO:0000313" key="3">
    <source>
        <dbReference type="Proteomes" id="UP000759298"/>
    </source>
</evidence>
<comment type="caution">
    <text evidence="2">The sequence shown here is derived from an EMBL/GenBank/DDBJ whole genome shotgun (WGS) entry which is preliminary data.</text>
</comment>
<feature type="domain" description="HTH cro/C1-type" evidence="1">
    <location>
        <begin position="8"/>
        <end position="61"/>
    </location>
</feature>
<dbReference type="InterPro" id="IPR010982">
    <property type="entry name" value="Lambda_DNA-bd_dom_sf"/>
</dbReference>
<gene>
    <name evidence="2" type="ORF">KYN89_02410</name>
</gene>
<dbReference type="Proteomes" id="UP000759298">
    <property type="component" value="Unassembled WGS sequence"/>
</dbReference>
<dbReference type="RefSeq" id="WP_222823640.1">
    <property type="nucleotide sequence ID" value="NZ_JAHWXP010000001.1"/>
</dbReference>
<dbReference type="PROSITE" id="PS50943">
    <property type="entry name" value="HTH_CROC1"/>
    <property type="match status" value="1"/>
</dbReference>
<keyword evidence="3" id="KW-1185">Reference proteome</keyword>
<name>A0ABS7PA02_9SPHN</name>
<dbReference type="Gene3D" id="1.10.260.40">
    <property type="entry name" value="lambda repressor-like DNA-binding domains"/>
    <property type="match status" value="1"/>
</dbReference>
<evidence type="ECO:0000313" key="2">
    <source>
        <dbReference type="EMBL" id="MBY8335893.1"/>
    </source>
</evidence>
<protein>
    <submittedName>
        <fullName evidence="2">Helix-turn-helix domain-containing protein</fullName>
    </submittedName>
</protein>
<dbReference type="Pfam" id="PF01381">
    <property type="entry name" value="HTH_3"/>
    <property type="match status" value="1"/>
</dbReference>
<dbReference type="SMART" id="SM00530">
    <property type="entry name" value="HTH_XRE"/>
    <property type="match status" value="1"/>
</dbReference>
<proteinExistence type="predicted"/>
<organism evidence="2 3">
    <name type="scientific">Alteriqipengyuania abyssalis</name>
    <dbReference type="NCBI Taxonomy" id="2860200"/>
    <lineage>
        <taxon>Bacteria</taxon>
        <taxon>Pseudomonadati</taxon>
        <taxon>Pseudomonadota</taxon>
        <taxon>Alphaproteobacteria</taxon>
        <taxon>Sphingomonadales</taxon>
        <taxon>Erythrobacteraceae</taxon>
        <taxon>Alteriqipengyuania</taxon>
    </lineage>
</organism>